<dbReference type="Gene3D" id="3.90.1150.170">
    <property type="match status" value="1"/>
</dbReference>
<reference evidence="4" key="1">
    <citation type="submission" date="2012-12" db="EMBL/GenBank/DDBJ databases">
        <authorList>
            <person name="Hellsten U."/>
            <person name="Grimwood J."/>
            <person name="Chapman J.A."/>
            <person name="Shapiro H."/>
            <person name="Aerts A."/>
            <person name="Otillar R.P."/>
            <person name="Terry A.Y."/>
            <person name="Boore J.L."/>
            <person name="Simakov O."/>
            <person name="Marletaz F."/>
            <person name="Cho S.-J."/>
            <person name="Edsinger-Gonzales E."/>
            <person name="Havlak P."/>
            <person name="Kuo D.-H."/>
            <person name="Larsson T."/>
            <person name="Lv J."/>
            <person name="Arendt D."/>
            <person name="Savage R."/>
            <person name="Osoegawa K."/>
            <person name="de Jong P."/>
            <person name="Lindberg D.R."/>
            <person name="Seaver E.C."/>
            <person name="Weisblat D.A."/>
            <person name="Putnam N.H."/>
            <person name="Grigoriev I.V."/>
            <person name="Rokhsar D.S."/>
        </authorList>
    </citation>
    <scope>NUCLEOTIDE SEQUENCE</scope>
    <source>
        <strain evidence="4">I ESC-2004</strain>
    </source>
</reference>
<evidence type="ECO:0000313" key="3">
    <source>
        <dbReference type="EnsemblMetazoa" id="CapteP51870"/>
    </source>
</evidence>
<dbReference type="GO" id="GO:0016831">
    <property type="term" value="F:carboxy-lyase activity"/>
    <property type="evidence" value="ECO:0007669"/>
    <property type="project" value="UniProtKB-KW"/>
</dbReference>
<evidence type="ECO:0000313" key="2">
    <source>
        <dbReference type="EMBL" id="ELU00406.1"/>
    </source>
</evidence>
<dbReference type="GO" id="GO:0005737">
    <property type="term" value="C:cytoplasm"/>
    <property type="evidence" value="ECO:0007669"/>
    <property type="project" value="TreeGrafter"/>
</dbReference>
<dbReference type="EnsemblMetazoa" id="CapteT51870">
    <property type="protein sequence ID" value="CapteP51870"/>
    <property type="gene ID" value="CapteG51870"/>
</dbReference>
<keyword evidence="1" id="KW-0456">Lyase</keyword>
<keyword evidence="1" id="KW-0210">Decarboxylase</keyword>
<feature type="non-terminal residue" evidence="2">
    <location>
        <position position="67"/>
    </location>
</feature>
<reference evidence="2 4" key="2">
    <citation type="journal article" date="2013" name="Nature">
        <title>Insights into bilaterian evolution from three spiralian genomes.</title>
        <authorList>
            <person name="Simakov O."/>
            <person name="Marletaz F."/>
            <person name="Cho S.J."/>
            <person name="Edsinger-Gonzales E."/>
            <person name="Havlak P."/>
            <person name="Hellsten U."/>
            <person name="Kuo D.H."/>
            <person name="Larsson T."/>
            <person name="Lv J."/>
            <person name="Arendt D."/>
            <person name="Savage R."/>
            <person name="Osoegawa K."/>
            <person name="de Jong P."/>
            <person name="Grimwood J."/>
            <person name="Chapman J.A."/>
            <person name="Shapiro H."/>
            <person name="Aerts A."/>
            <person name="Otillar R.P."/>
            <person name="Terry A.Y."/>
            <person name="Boore J.L."/>
            <person name="Grigoriev I.V."/>
            <person name="Lindberg D.R."/>
            <person name="Seaver E.C."/>
            <person name="Weisblat D.A."/>
            <person name="Putnam N.H."/>
            <person name="Rokhsar D.S."/>
        </authorList>
    </citation>
    <scope>NUCLEOTIDE SEQUENCE</scope>
    <source>
        <strain evidence="2 4">I ESC-2004</strain>
    </source>
</reference>
<dbReference type="EMBL" id="KB306035">
    <property type="protein sequence ID" value="ELU00406.1"/>
    <property type="molecule type" value="Genomic_DNA"/>
</dbReference>
<dbReference type="PANTHER" id="PTHR45677">
    <property type="entry name" value="GLUTAMATE DECARBOXYLASE-RELATED"/>
    <property type="match status" value="1"/>
</dbReference>
<dbReference type="PANTHER" id="PTHR45677:SF8">
    <property type="entry name" value="CYSTEINE SULFINIC ACID DECARBOXYLASE"/>
    <property type="match status" value="1"/>
</dbReference>
<sequence>QPECTNICFWYIPKEFRSQEADSDEWWKRLAKVAPLIKERMIMKGSMMVGYNPEGSKVNFFRVLLSN</sequence>
<dbReference type="Proteomes" id="UP000014760">
    <property type="component" value="Unassembled WGS sequence"/>
</dbReference>
<dbReference type="HOGENOM" id="CLU_2819853_0_0_1"/>
<dbReference type="AlphaFoldDB" id="R7U2S7"/>
<dbReference type="EMBL" id="AMQN01047574">
    <property type="status" value="NOT_ANNOTATED_CDS"/>
    <property type="molecule type" value="Genomic_DNA"/>
</dbReference>
<dbReference type="STRING" id="283909.R7U2S7"/>
<accession>R7U2S7</accession>
<evidence type="ECO:0000313" key="4">
    <source>
        <dbReference type="Proteomes" id="UP000014760"/>
    </source>
</evidence>
<name>R7U2S7_CAPTE</name>
<evidence type="ECO:0000256" key="1">
    <source>
        <dbReference type="ARBA" id="ARBA00022793"/>
    </source>
</evidence>
<organism evidence="2">
    <name type="scientific">Capitella teleta</name>
    <name type="common">Polychaete worm</name>
    <dbReference type="NCBI Taxonomy" id="283909"/>
    <lineage>
        <taxon>Eukaryota</taxon>
        <taxon>Metazoa</taxon>
        <taxon>Spiralia</taxon>
        <taxon>Lophotrochozoa</taxon>
        <taxon>Annelida</taxon>
        <taxon>Polychaeta</taxon>
        <taxon>Sedentaria</taxon>
        <taxon>Scolecida</taxon>
        <taxon>Capitellidae</taxon>
        <taxon>Capitella</taxon>
    </lineage>
</organism>
<proteinExistence type="predicted"/>
<keyword evidence="4" id="KW-1185">Reference proteome</keyword>
<gene>
    <name evidence="2" type="ORF">CAPTEDRAFT_51870</name>
</gene>
<reference evidence="3" key="3">
    <citation type="submission" date="2015-06" db="UniProtKB">
        <authorList>
            <consortium name="EnsemblMetazoa"/>
        </authorList>
    </citation>
    <scope>IDENTIFICATION</scope>
</reference>
<dbReference type="OMA" id="EDRNICF"/>
<dbReference type="OrthoDB" id="392571at2759"/>
<protein>
    <submittedName>
        <fullName evidence="2 3">Uncharacterized protein</fullName>
    </submittedName>
</protein>
<feature type="non-terminal residue" evidence="2">
    <location>
        <position position="1"/>
    </location>
</feature>